<evidence type="ECO:0000259" key="1">
    <source>
        <dbReference type="Pfam" id="PF20231"/>
    </source>
</evidence>
<dbReference type="AlphaFoldDB" id="A0A180G2M3"/>
<dbReference type="OrthoDB" id="2505744at2759"/>
<evidence type="ECO:0000313" key="4">
    <source>
        <dbReference type="Proteomes" id="UP000005240"/>
    </source>
</evidence>
<dbReference type="EnsemblFungi" id="PTTG_29666-t43_1">
    <property type="protein sequence ID" value="PTTG_29666-t43_1-p1"/>
    <property type="gene ID" value="PTTG_29666"/>
</dbReference>
<sequence length="497" mass="55979">MFTPTADSTNHFEKTLKSQITRVILRYIATPIDTRVKLQKNPPEVNPIAPVDPNISMLKLMLASDNSALGVGEVFTGVIQQSGLTPEEFHSRIQIIEGGLGSCNIFDSLRKQRTPAVGNHNSLDNILPIPGAAHTLWNLSQAIFLGHWGNEKYARDTGAWRTLHALGIPTEKPVTKKDFNLMLSHVEKIHEATLLYCVLLVANRAHVPLQADQLKLSSETIQDWVEVTYKRFCSGEAHQSHLAKSCPAHKNFLLRIRDFATIVEANQAMKDGDYGRLMFMWQRWAVMSQGIGGMPHYSKHLPKLIVLLNHILPESLSQLVLNTLLLSPKGKPGHFVATDFYLEVQNYWLKCFFNHSGIGTNSERLKEVFSSNISLLQYLLQLLKVESGSEVIPQSHKNMLTLDSINNFLCMAESERLGQTPPDGATDEAIDDFYLNGIAKMQKEFFQSGLDRFKPYSQGIMSMYDEDDVQHEVEEKEITTGLKHEYLSDESSESVEM</sequence>
<evidence type="ECO:0000313" key="2">
    <source>
        <dbReference type="EMBL" id="OAV86911.1"/>
    </source>
</evidence>
<organism evidence="2">
    <name type="scientific">Puccinia triticina (isolate 1-1 / race 1 (BBBD))</name>
    <name type="common">Brown leaf rust fungus</name>
    <dbReference type="NCBI Taxonomy" id="630390"/>
    <lineage>
        <taxon>Eukaryota</taxon>
        <taxon>Fungi</taxon>
        <taxon>Dikarya</taxon>
        <taxon>Basidiomycota</taxon>
        <taxon>Pucciniomycotina</taxon>
        <taxon>Pucciniomycetes</taxon>
        <taxon>Pucciniales</taxon>
        <taxon>Pucciniaceae</taxon>
        <taxon>Puccinia</taxon>
    </lineage>
</organism>
<evidence type="ECO:0000313" key="3">
    <source>
        <dbReference type="EnsemblFungi" id="PTTG_29666-t43_1-p1"/>
    </source>
</evidence>
<gene>
    <name evidence="2" type="ORF">PTTG_29666</name>
</gene>
<name>A0A180G2M3_PUCT1</name>
<reference evidence="2" key="1">
    <citation type="submission" date="2009-11" db="EMBL/GenBank/DDBJ databases">
        <authorList>
            <consortium name="The Broad Institute Genome Sequencing Platform"/>
            <person name="Ward D."/>
            <person name="Feldgarden M."/>
            <person name="Earl A."/>
            <person name="Young S.K."/>
            <person name="Zeng Q."/>
            <person name="Koehrsen M."/>
            <person name="Alvarado L."/>
            <person name="Berlin A."/>
            <person name="Bochicchio J."/>
            <person name="Borenstein D."/>
            <person name="Chapman S.B."/>
            <person name="Chen Z."/>
            <person name="Engels R."/>
            <person name="Freedman E."/>
            <person name="Gellesch M."/>
            <person name="Goldberg J."/>
            <person name="Griggs A."/>
            <person name="Gujja S."/>
            <person name="Heilman E."/>
            <person name="Heiman D."/>
            <person name="Hepburn T."/>
            <person name="Howarth C."/>
            <person name="Jen D."/>
            <person name="Larson L."/>
            <person name="Lewis B."/>
            <person name="Mehta T."/>
            <person name="Park D."/>
            <person name="Pearson M."/>
            <person name="Roberts A."/>
            <person name="Saif S."/>
            <person name="Shea T."/>
            <person name="Shenoy N."/>
            <person name="Sisk P."/>
            <person name="Stolte C."/>
            <person name="Sykes S."/>
            <person name="Thomson T."/>
            <person name="Walk T."/>
            <person name="White J."/>
            <person name="Yandava C."/>
            <person name="Izard J."/>
            <person name="Baranova O.V."/>
            <person name="Blanton J.M."/>
            <person name="Tanner A.C."/>
            <person name="Dewhirst F.E."/>
            <person name="Haas B."/>
            <person name="Nusbaum C."/>
            <person name="Birren B."/>
        </authorList>
    </citation>
    <scope>NUCLEOTIDE SEQUENCE [LARGE SCALE GENOMIC DNA]</scope>
    <source>
        <strain evidence="2">1-1 BBBD Race 1</strain>
    </source>
</reference>
<dbReference type="Proteomes" id="UP000005240">
    <property type="component" value="Unassembled WGS sequence"/>
</dbReference>
<dbReference type="EMBL" id="ADAS02000719">
    <property type="protein sequence ID" value="OAV86911.1"/>
    <property type="molecule type" value="Genomic_DNA"/>
</dbReference>
<reference evidence="2" key="2">
    <citation type="submission" date="2016-05" db="EMBL/GenBank/DDBJ databases">
        <title>Comparative analysis highlights variable genome content of wheat rusts and divergence of the mating loci.</title>
        <authorList>
            <person name="Cuomo C.A."/>
            <person name="Bakkeren G."/>
            <person name="Szabo L."/>
            <person name="Khalil H."/>
            <person name="Joly D."/>
            <person name="Goldberg J."/>
            <person name="Young S."/>
            <person name="Zeng Q."/>
            <person name="Fellers J."/>
        </authorList>
    </citation>
    <scope>NUCLEOTIDE SEQUENCE [LARGE SCALE GENOMIC DNA]</scope>
    <source>
        <strain evidence="2">1-1 BBBD Race 1</strain>
    </source>
</reference>
<dbReference type="STRING" id="630390.A0A180G2M3"/>
<reference evidence="3 4" key="3">
    <citation type="journal article" date="2017" name="G3 (Bethesda)">
        <title>Comparative analysis highlights variable genome content of wheat rusts and divergence of the mating loci.</title>
        <authorList>
            <person name="Cuomo C.A."/>
            <person name="Bakkeren G."/>
            <person name="Khalil H.B."/>
            <person name="Panwar V."/>
            <person name="Joly D."/>
            <person name="Linning R."/>
            <person name="Sakthikumar S."/>
            <person name="Song X."/>
            <person name="Adiconis X."/>
            <person name="Fan L."/>
            <person name="Goldberg J.M."/>
            <person name="Levin J.Z."/>
            <person name="Young S."/>
            <person name="Zeng Q."/>
            <person name="Anikster Y."/>
            <person name="Bruce M."/>
            <person name="Wang M."/>
            <person name="Yin C."/>
            <person name="McCallum B."/>
            <person name="Szabo L.J."/>
            <person name="Hulbert S."/>
            <person name="Chen X."/>
            <person name="Fellers J.P."/>
        </authorList>
    </citation>
    <scope>NUCLEOTIDE SEQUENCE</scope>
    <source>
        <strain evidence="3">isolate 1-1 / race 1 (BBBD)</strain>
        <strain evidence="4">Isolate 1-1 / race 1 (BBBD)</strain>
    </source>
</reference>
<protein>
    <recommendedName>
        <fullName evidence="1">DUF6589 domain-containing protein</fullName>
    </recommendedName>
</protein>
<dbReference type="InterPro" id="IPR046496">
    <property type="entry name" value="DUF6589"/>
</dbReference>
<dbReference type="VEuPathDB" id="FungiDB:PTTG_29666"/>
<dbReference type="Pfam" id="PF20231">
    <property type="entry name" value="DUF6589"/>
    <property type="match status" value="1"/>
</dbReference>
<proteinExistence type="predicted"/>
<feature type="domain" description="DUF6589" evidence="1">
    <location>
        <begin position="2"/>
        <end position="387"/>
    </location>
</feature>
<keyword evidence="4" id="KW-1185">Reference proteome</keyword>
<reference evidence="3" key="4">
    <citation type="submission" date="2025-05" db="UniProtKB">
        <authorList>
            <consortium name="EnsemblFungi"/>
        </authorList>
    </citation>
    <scope>IDENTIFICATION</scope>
    <source>
        <strain evidence="3">isolate 1-1 / race 1 (BBBD)</strain>
    </source>
</reference>
<accession>A0A180G2M3</accession>